<keyword evidence="3" id="KW-1185">Reference proteome</keyword>
<comment type="caution">
    <text evidence="2">The sequence shown here is derived from an EMBL/GenBank/DDBJ whole genome shotgun (WGS) entry which is preliminary data.</text>
</comment>
<reference evidence="2 3" key="1">
    <citation type="journal article" date="2022" name="Nat. Ecol. Evol.">
        <title>A masculinizing supergene underlies an exaggerated male reproductive morph in a spider.</title>
        <authorList>
            <person name="Hendrickx F."/>
            <person name="De Corte Z."/>
            <person name="Sonet G."/>
            <person name="Van Belleghem S.M."/>
            <person name="Kostlbacher S."/>
            <person name="Vangestel C."/>
        </authorList>
    </citation>
    <scope>NUCLEOTIDE SEQUENCE [LARGE SCALE GENOMIC DNA]</scope>
    <source>
        <strain evidence="2">W744_W776</strain>
    </source>
</reference>
<protein>
    <submittedName>
        <fullName evidence="2">Uncharacterized protein</fullName>
    </submittedName>
</protein>
<proteinExistence type="predicted"/>
<feature type="coiled-coil region" evidence="1">
    <location>
        <begin position="7"/>
        <end position="70"/>
    </location>
</feature>
<name>A0AAV6TXQ1_9ARAC</name>
<sequence length="456" mass="52195">MAESNEKPTITEELKALREQLKEVQEARIQQYEARICQYEKQIETDGVWRTDMARELKAVRTQLQEAHQECVHYYQTRVSELQNEMLQRRGGEDDAALPKVLAQENEMTKHPGYRCRCCGFTECGSCYDNVPFTSSSSDDDVDYMGSDSGVDDEGCQAPCAYNFDIFGMLAPSGVKGEESYDDHVTLTILFCDHIRLSLKVGPTLCSLLIFAAVLLTMDTQMPPADNPLDEIRRNDLEYAALMNHGSLWVQCRLCPFPSNRRVKVCHLPERHGMDTCDSCAFCYGEFRASGNDDVENRLSWVRHRHQCYYRLTTFHGFHEDGRLTMDISDELHATTFWRNSAWCASPLSNDFIPPLDIGEMNRGAAASDIPRSGEESLGEQRNDANILKSKLYYLCRMNERRRRGLYAKNYHVACVEEQLVRANEQLIKQNKIIAELEKKGNLLLDRLLDDKLPVP</sequence>
<evidence type="ECO:0000256" key="1">
    <source>
        <dbReference type="SAM" id="Coils"/>
    </source>
</evidence>
<dbReference type="Proteomes" id="UP000827092">
    <property type="component" value="Unassembled WGS sequence"/>
</dbReference>
<accession>A0AAV6TXQ1</accession>
<gene>
    <name evidence="2" type="ORF">JTE90_025567</name>
</gene>
<dbReference type="AlphaFoldDB" id="A0AAV6TXQ1"/>
<keyword evidence="1" id="KW-0175">Coiled coil</keyword>
<organism evidence="2 3">
    <name type="scientific">Oedothorax gibbosus</name>
    <dbReference type="NCBI Taxonomy" id="931172"/>
    <lineage>
        <taxon>Eukaryota</taxon>
        <taxon>Metazoa</taxon>
        <taxon>Ecdysozoa</taxon>
        <taxon>Arthropoda</taxon>
        <taxon>Chelicerata</taxon>
        <taxon>Arachnida</taxon>
        <taxon>Araneae</taxon>
        <taxon>Araneomorphae</taxon>
        <taxon>Entelegynae</taxon>
        <taxon>Araneoidea</taxon>
        <taxon>Linyphiidae</taxon>
        <taxon>Erigoninae</taxon>
        <taxon>Oedothorax</taxon>
    </lineage>
</organism>
<evidence type="ECO:0000313" key="3">
    <source>
        <dbReference type="Proteomes" id="UP000827092"/>
    </source>
</evidence>
<dbReference type="EMBL" id="JAFNEN010000918">
    <property type="protein sequence ID" value="KAG8176109.1"/>
    <property type="molecule type" value="Genomic_DNA"/>
</dbReference>
<evidence type="ECO:0000313" key="2">
    <source>
        <dbReference type="EMBL" id="KAG8176109.1"/>
    </source>
</evidence>